<name>A0ABY3MW53_9GAMM</name>
<dbReference type="EMBL" id="PJAI02000010">
    <property type="protein sequence ID" value="TYK65446.1"/>
    <property type="molecule type" value="Genomic_DNA"/>
</dbReference>
<reference evidence="1 2" key="1">
    <citation type="submission" date="2019-08" db="EMBL/GenBank/DDBJ databases">
        <title>Microbe sample from Colwellia echini.</title>
        <authorList>
            <person name="Christiansen L."/>
            <person name="Pathiraja D."/>
            <person name="Schultz-Johansen M."/>
            <person name="Choi I.-G."/>
            <person name="Stougaard P."/>
        </authorList>
    </citation>
    <scope>NUCLEOTIDE SEQUENCE [LARGE SCALE GENOMIC DNA]</scope>
    <source>
        <strain evidence="1 2">A3</strain>
    </source>
</reference>
<dbReference type="PANTHER" id="PTHR35564:SF4">
    <property type="entry name" value="CYTOPLASMIC PROTEIN"/>
    <property type="match status" value="1"/>
</dbReference>
<keyword evidence="2" id="KW-1185">Reference proteome</keyword>
<sequence length="394" mass="44520">MSTTSWRKNTAVIDKLAQYPHQFSFKQAVRVIERSNNYNDAFTISAIQSVGHFMPPLSECIRFTSNQSLSFPSSEIYSIEPLYPNHQDLDGNDNNQWKMTLNFIGLTGSNGVLPYHYTETVLKRLKVKDKTVSEFFNLFNHRIASLFFQSSVKYFAPLEYERCRLKQRVSNTTNTTEQYNSVLGKSVNQSASKAKTDNFTKMLLSLVGLGTDNLTNRLYTKDESLLHYAGLFSNSVRSASGLKQILESHFSLPVEIKEFVGQWQPLIDDVRSRLPMTGGLGQNNQLGRTVMLGKSGFFAQGKVNIILGPLTAAQLKKFSPHTPYLKALDELVRLYLGFEHDYSFTLRTLKKELPTDVSFAAKNKPILGWTSWLSSSKNKTEHGNTVVDIPISAR</sequence>
<dbReference type="Proteomes" id="UP000815846">
    <property type="component" value="Unassembled WGS sequence"/>
</dbReference>
<accession>A0ABY3MW53</accession>
<proteinExistence type="predicted"/>
<evidence type="ECO:0000313" key="1">
    <source>
        <dbReference type="EMBL" id="TYK65446.1"/>
    </source>
</evidence>
<dbReference type="RefSeq" id="WP_101344966.1">
    <property type="nucleotide sequence ID" value="NZ_PJAI02000010.1"/>
</dbReference>
<organism evidence="1 2">
    <name type="scientific">Colwellia echini</name>
    <dbReference type="NCBI Taxonomy" id="1982103"/>
    <lineage>
        <taxon>Bacteria</taxon>
        <taxon>Pseudomonadati</taxon>
        <taxon>Pseudomonadota</taxon>
        <taxon>Gammaproteobacteria</taxon>
        <taxon>Alteromonadales</taxon>
        <taxon>Colwelliaceae</taxon>
        <taxon>Colwellia</taxon>
    </lineage>
</organism>
<protein>
    <submittedName>
        <fullName evidence="1">Type VI secretion system baseplate subunit TssG</fullName>
    </submittedName>
</protein>
<comment type="caution">
    <text evidence="1">The sequence shown here is derived from an EMBL/GenBank/DDBJ whole genome shotgun (WGS) entry which is preliminary data.</text>
</comment>
<evidence type="ECO:0000313" key="2">
    <source>
        <dbReference type="Proteomes" id="UP000815846"/>
    </source>
</evidence>
<dbReference type="PANTHER" id="PTHR35564">
    <property type="match status" value="1"/>
</dbReference>
<dbReference type="Pfam" id="PF06996">
    <property type="entry name" value="T6SS_TssG"/>
    <property type="match status" value="1"/>
</dbReference>
<gene>
    <name evidence="1" type="ORF">CWS31_010140</name>
</gene>
<dbReference type="InterPro" id="IPR010732">
    <property type="entry name" value="T6SS_TssG-like"/>
</dbReference>